<feature type="domain" description="THH1/TOM1/TOM3" evidence="8">
    <location>
        <begin position="19"/>
        <end position="178"/>
    </location>
</feature>
<protein>
    <recommendedName>
        <fullName evidence="8">THH1/TOM1/TOM3 domain-containing protein</fullName>
    </recommendedName>
</protein>
<dbReference type="OrthoDB" id="19798at2759"/>
<keyword evidence="4 6" id="KW-1133">Transmembrane helix</keyword>
<accession>A0A2I0AMG7</accession>
<evidence type="ECO:0000256" key="2">
    <source>
        <dbReference type="ARBA" id="ARBA00006779"/>
    </source>
</evidence>
<dbReference type="Pfam" id="PF06454">
    <property type="entry name" value="THH1_TOM1-3_dom"/>
    <property type="match status" value="1"/>
</dbReference>
<dbReference type="GO" id="GO:0005774">
    <property type="term" value="C:vacuolar membrane"/>
    <property type="evidence" value="ECO:0007669"/>
    <property type="project" value="UniProtKB-SubCell"/>
</dbReference>
<evidence type="ECO:0000256" key="3">
    <source>
        <dbReference type="ARBA" id="ARBA00022692"/>
    </source>
</evidence>
<dbReference type="AlphaFoldDB" id="A0A2I0AMG7"/>
<sequence>MTESLHKQASFLTLILHLVQARSEPTDMLRPTYGIINIIVYVIQICIWVYQLTSSKPIAEEIAKLFFAIVSFCGSLGFIIYGGRLFLMLRCFPNESQGRRKKLNEVGLLTGICGLCFLIRCIMVAVSAFVKNADVDVPDHPILNFIYYMLAEIIPSALVLFILRKLPPKRVSDQYHPIF</sequence>
<evidence type="ECO:0000256" key="1">
    <source>
        <dbReference type="ARBA" id="ARBA00004128"/>
    </source>
</evidence>
<evidence type="ECO:0000259" key="8">
    <source>
        <dbReference type="Pfam" id="PF06454"/>
    </source>
</evidence>
<feature type="transmembrane region" description="Helical" evidence="6">
    <location>
        <begin position="65"/>
        <end position="87"/>
    </location>
</feature>
<feature type="transmembrane region" description="Helical" evidence="6">
    <location>
        <begin position="142"/>
        <end position="163"/>
    </location>
</feature>
<evidence type="ECO:0000313" key="10">
    <source>
        <dbReference type="Proteomes" id="UP000236161"/>
    </source>
</evidence>
<organism evidence="9 10">
    <name type="scientific">Apostasia shenzhenica</name>
    <dbReference type="NCBI Taxonomy" id="1088818"/>
    <lineage>
        <taxon>Eukaryota</taxon>
        <taxon>Viridiplantae</taxon>
        <taxon>Streptophyta</taxon>
        <taxon>Embryophyta</taxon>
        <taxon>Tracheophyta</taxon>
        <taxon>Spermatophyta</taxon>
        <taxon>Magnoliopsida</taxon>
        <taxon>Liliopsida</taxon>
        <taxon>Asparagales</taxon>
        <taxon>Orchidaceae</taxon>
        <taxon>Apostasioideae</taxon>
        <taxon>Apostasia</taxon>
    </lineage>
</organism>
<keyword evidence="5 6" id="KW-0472">Membrane</keyword>
<feature type="transmembrane region" description="Helical" evidence="6">
    <location>
        <begin position="107"/>
        <end position="130"/>
    </location>
</feature>
<dbReference type="EMBL" id="KZ451969">
    <property type="protein sequence ID" value="PKA56749.1"/>
    <property type="molecule type" value="Genomic_DNA"/>
</dbReference>
<dbReference type="PANTHER" id="PTHR31142:SF22">
    <property type="entry name" value="TOBAMOVIRUS MULTIPLICATION PROTEIN 1-LIKE"/>
    <property type="match status" value="1"/>
</dbReference>
<feature type="chain" id="PRO_5014172071" description="THH1/TOM1/TOM3 domain-containing protein" evidence="7">
    <location>
        <begin position="22"/>
        <end position="179"/>
    </location>
</feature>
<evidence type="ECO:0000256" key="6">
    <source>
        <dbReference type="SAM" id="Phobius"/>
    </source>
</evidence>
<proteinExistence type="inferred from homology"/>
<feature type="signal peptide" evidence="7">
    <location>
        <begin position="1"/>
        <end position="21"/>
    </location>
</feature>
<feature type="transmembrane region" description="Helical" evidence="6">
    <location>
        <begin position="33"/>
        <end position="53"/>
    </location>
</feature>
<comment type="subcellular location">
    <subcellularLocation>
        <location evidence="1">Vacuole membrane</location>
        <topology evidence="1">Multi-pass membrane protein</topology>
    </subcellularLocation>
</comment>
<dbReference type="PANTHER" id="PTHR31142">
    <property type="entry name" value="TOBAMOVIRUS MULTIPLICATION PROTEIN 1-LIKE ISOFORM X1"/>
    <property type="match status" value="1"/>
</dbReference>
<comment type="similarity">
    <text evidence="2">Belongs to the plant tobamovirus multiplication TOM1 protein family.</text>
</comment>
<evidence type="ECO:0000256" key="4">
    <source>
        <dbReference type="ARBA" id="ARBA00022989"/>
    </source>
</evidence>
<evidence type="ECO:0000256" key="7">
    <source>
        <dbReference type="SAM" id="SignalP"/>
    </source>
</evidence>
<name>A0A2I0AMG7_9ASPA</name>
<evidence type="ECO:0000256" key="5">
    <source>
        <dbReference type="ARBA" id="ARBA00023136"/>
    </source>
</evidence>
<keyword evidence="10" id="KW-1185">Reference proteome</keyword>
<dbReference type="InterPro" id="IPR009457">
    <property type="entry name" value="THH1/TOM1/TOM3_dom"/>
</dbReference>
<reference evidence="9 10" key="1">
    <citation type="journal article" date="2017" name="Nature">
        <title>The Apostasia genome and the evolution of orchids.</title>
        <authorList>
            <person name="Zhang G.Q."/>
            <person name="Liu K.W."/>
            <person name="Li Z."/>
            <person name="Lohaus R."/>
            <person name="Hsiao Y.Y."/>
            <person name="Niu S.C."/>
            <person name="Wang J.Y."/>
            <person name="Lin Y.C."/>
            <person name="Xu Q."/>
            <person name="Chen L.J."/>
            <person name="Yoshida K."/>
            <person name="Fujiwara S."/>
            <person name="Wang Z.W."/>
            <person name="Zhang Y.Q."/>
            <person name="Mitsuda N."/>
            <person name="Wang M."/>
            <person name="Liu G.H."/>
            <person name="Pecoraro L."/>
            <person name="Huang H.X."/>
            <person name="Xiao X.J."/>
            <person name="Lin M."/>
            <person name="Wu X.Y."/>
            <person name="Wu W.L."/>
            <person name="Chen Y.Y."/>
            <person name="Chang S.B."/>
            <person name="Sakamoto S."/>
            <person name="Ohme-Takagi M."/>
            <person name="Yagi M."/>
            <person name="Zeng S.J."/>
            <person name="Shen C.Y."/>
            <person name="Yeh C.M."/>
            <person name="Luo Y.B."/>
            <person name="Tsai W.C."/>
            <person name="Van de Peer Y."/>
            <person name="Liu Z.J."/>
        </authorList>
    </citation>
    <scope>NUCLEOTIDE SEQUENCE [LARGE SCALE GENOMIC DNA]</scope>
    <source>
        <strain evidence="10">cv. Shenzhen</strain>
        <tissue evidence="9">Stem</tissue>
    </source>
</reference>
<evidence type="ECO:0000313" key="9">
    <source>
        <dbReference type="EMBL" id="PKA56749.1"/>
    </source>
</evidence>
<gene>
    <name evidence="9" type="ORF">AXF42_Ash002052</name>
</gene>
<dbReference type="Proteomes" id="UP000236161">
    <property type="component" value="Unassembled WGS sequence"/>
</dbReference>
<keyword evidence="7" id="KW-0732">Signal</keyword>
<keyword evidence="3 6" id="KW-0812">Transmembrane</keyword>
<dbReference type="InterPro" id="IPR040226">
    <property type="entry name" value="THH1/TOM1/TOM3"/>
</dbReference>